<name>A0A0N0BBI6_9HYME</name>
<proteinExistence type="predicted"/>
<sequence length="123" mass="13813">MDAMEERDEEREQANEKRKLKRRGTATGPSCKTDVARRRRCTKQSTNSSRLQQRSIGAIPLLRVAICGQGQQREHSCVMKGILEILVAPADQGPYETPYHTEEPPAKHLAEDITYGSNRALGH</sequence>
<evidence type="ECO:0000256" key="1">
    <source>
        <dbReference type="SAM" id="MobiDB-lite"/>
    </source>
</evidence>
<keyword evidence="3" id="KW-1185">Reference proteome</keyword>
<accession>A0A0N0BBI6</accession>
<dbReference type="OrthoDB" id="10429254at2759"/>
<feature type="compositionally biased region" description="Basic and acidic residues" evidence="1">
    <location>
        <begin position="99"/>
        <end position="111"/>
    </location>
</feature>
<gene>
    <name evidence="2" type="ORF">WN51_10618</name>
</gene>
<evidence type="ECO:0000313" key="3">
    <source>
        <dbReference type="Proteomes" id="UP000053105"/>
    </source>
</evidence>
<dbReference type="EMBL" id="KQ438074">
    <property type="protein sequence ID" value="KOX67272.1"/>
    <property type="molecule type" value="Genomic_DNA"/>
</dbReference>
<dbReference type="AlphaFoldDB" id="A0A0N0BBI6"/>
<organism evidence="2 3">
    <name type="scientific">Melipona quadrifasciata</name>
    <dbReference type="NCBI Taxonomy" id="166423"/>
    <lineage>
        <taxon>Eukaryota</taxon>
        <taxon>Metazoa</taxon>
        <taxon>Ecdysozoa</taxon>
        <taxon>Arthropoda</taxon>
        <taxon>Hexapoda</taxon>
        <taxon>Insecta</taxon>
        <taxon>Pterygota</taxon>
        <taxon>Neoptera</taxon>
        <taxon>Endopterygota</taxon>
        <taxon>Hymenoptera</taxon>
        <taxon>Apocrita</taxon>
        <taxon>Aculeata</taxon>
        <taxon>Apoidea</taxon>
        <taxon>Anthophila</taxon>
        <taxon>Apidae</taxon>
        <taxon>Melipona</taxon>
    </lineage>
</organism>
<feature type="region of interest" description="Disordered" evidence="1">
    <location>
        <begin position="1"/>
        <end position="53"/>
    </location>
</feature>
<feature type="compositionally biased region" description="Polar residues" evidence="1">
    <location>
        <begin position="43"/>
        <end position="53"/>
    </location>
</feature>
<protein>
    <submittedName>
        <fullName evidence="2">Uncharacterized protein</fullName>
    </submittedName>
</protein>
<feature type="region of interest" description="Disordered" evidence="1">
    <location>
        <begin position="94"/>
        <end position="123"/>
    </location>
</feature>
<dbReference type="Proteomes" id="UP000053105">
    <property type="component" value="Unassembled WGS sequence"/>
</dbReference>
<evidence type="ECO:0000313" key="2">
    <source>
        <dbReference type="EMBL" id="KOX67272.1"/>
    </source>
</evidence>
<reference evidence="2 3" key="1">
    <citation type="submission" date="2015-07" db="EMBL/GenBank/DDBJ databases">
        <title>The genome of Melipona quadrifasciata.</title>
        <authorList>
            <person name="Pan H."/>
            <person name="Kapheim K."/>
        </authorList>
    </citation>
    <scope>NUCLEOTIDE SEQUENCE [LARGE SCALE GENOMIC DNA]</scope>
    <source>
        <strain evidence="2">0111107301</strain>
        <tissue evidence="2">Whole body</tissue>
    </source>
</reference>